<keyword evidence="2" id="KW-0472">Membrane</keyword>
<dbReference type="EMBL" id="JH226135">
    <property type="protein sequence ID" value="EHY59541.1"/>
    <property type="molecule type" value="Genomic_DNA"/>
</dbReference>
<accession>H6C745</accession>
<sequence>MGIPYSKEINAAFEQVTPLVAAGYEVLRTTKDIAILLACIQVLTVVLLFLILMALLGLLFSVNPDLVEERQQLVTPALQRLASSVLAFGGVAKVLLYAFLGAASVGYGMFLWQGYVTGTTLPASDEEESEDSPEQSDKDKKSAKDAKNAKEKKRSDKNEEK</sequence>
<evidence type="ECO:0000313" key="4">
    <source>
        <dbReference type="Proteomes" id="UP000007304"/>
    </source>
</evidence>
<keyword evidence="2" id="KW-0812">Transmembrane</keyword>
<dbReference type="Proteomes" id="UP000007304">
    <property type="component" value="Unassembled WGS sequence"/>
</dbReference>
<gene>
    <name evidence="3" type="ORF">HMPREF1120_07529</name>
</gene>
<evidence type="ECO:0000256" key="2">
    <source>
        <dbReference type="SAM" id="Phobius"/>
    </source>
</evidence>
<evidence type="ECO:0000256" key="1">
    <source>
        <dbReference type="SAM" id="MobiDB-lite"/>
    </source>
</evidence>
<feature type="compositionally biased region" description="Basic and acidic residues" evidence="1">
    <location>
        <begin position="135"/>
        <end position="161"/>
    </location>
</feature>
<name>H6C745_EXODN</name>
<dbReference type="InParanoid" id="H6C745"/>
<evidence type="ECO:0000313" key="3">
    <source>
        <dbReference type="EMBL" id="EHY59541.1"/>
    </source>
</evidence>
<proteinExistence type="predicted"/>
<dbReference type="VEuPathDB" id="FungiDB:HMPREF1120_07529"/>
<keyword evidence="2" id="KW-1133">Transmembrane helix</keyword>
<dbReference type="OrthoDB" id="3647at2759"/>
<reference evidence="3" key="1">
    <citation type="submission" date="2011-07" db="EMBL/GenBank/DDBJ databases">
        <title>The Genome Sequence of Exophiala (Wangiella) dermatitidis NIH/UT8656.</title>
        <authorList>
            <consortium name="The Broad Institute Genome Sequencing Platform"/>
            <person name="Cuomo C."/>
            <person name="Wang Z."/>
            <person name="Hunicke-Smith S."/>
            <person name="Szanislo P.J."/>
            <person name="Earl A."/>
            <person name="Young S.K."/>
            <person name="Zeng Q."/>
            <person name="Gargeya S."/>
            <person name="Fitzgerald M."/>
            <person name="Haas B."/>
            <person name="Abouelleil A."/>
            <person name="Alvarado L."/>
            <person name="Arachchi H.M."/>
            <person name="Berlin A."/>
            <person name="Brown A."/>
            <person name="Chapman S.B."/>
            <person name="Chen Z."/>
            <person name="Dunbar C."/>
            <person name="Freedman E."/>
            <person name="Gearin G."/>
            <person name="Gellesch M."/>
            <person name="Goldberg J."/>
            <person name="Griggs A."/>
            <person name="Gujja S."/>
            <person name="Heiman D."/>
            <person name="Howarth C."/>
            <person name="Larson L."/>
            <person name="Lui A."/>
            <person name="MacDonald P.J.P."/>
            <person name="Montmayeur A."/>
            <person name="Murphy C."/>
            <person name="Neiman D."/>
            <person name="Pearson M."/>
            <person name="Priest M."/>
            <person name="Roberts A."/>
            <person name="Saif S."/>
            <person name="Shea T."/>
            <person name="Shenoy N."/>
            <person name="Sisk P."/>
            <person name="Stolte C."/>
            <person name="Sykes S."/>
            <person name="Wortman J."/>
            <person name="Nusbaum C."/>
            <person name="Birren B."/>
        </authorList>
    </citation>
    <scope>NUCLEOTIDE SEQUENCE</scope>
    <source>
        <strain evidence="3">NIH/UT8656</strain>
    </source>
</reference>
<feature type="compositionally biased region" description="Acidic residues" evidence="1">
    <location>
        <begin position="124"/>
        <end position="134"/>
    </location>
</feature>
<dbReference type="eggNOG" id="ENOG502SUKT">
    <property type="taxonomic scope" value="Eukaryota"/>
</dbReference>
<dbReference type="GeneID" id="20312168"/>
<feature type="region of interest" description="Disordered" evidence="1">
    <location>
        <begin position="122"/>
        <end position="161"/>
    </location>
</feature>
<organism evidence="3 4">
    <name type="scientific">Exophiala dermatitidis (strain ATCC 34100 / CBS 525.76 / NIH/UT8656)</name>
    <name type="common">Black yeast</name>
    <name type="synonym">Wangiella dermatitidis</name>
    <dbReference type="NCBI Taxonomy" id="858893"/>
    <lineage>
        <taxon>Eukaryota</taxon>
        <taxon>Fungi</taxon>
        <taxon>Dikarya</taxon>
        <taxon>Ascomycota</taxon>
        <taxon>Pezizomycotina</taxon>
        <taxon>Eurotiomycetes</taxon>
        <taxon>Chaetothyriomycetidae</taxon>
        <taxon>Chaetothyriales</taxon>
        <taxon>Herpotrichiellaceae</taxon>
        <taxon>Exophiala</taxon>
    </lineage>
</organism>
<protein>
    <submittedName>
        <fullName evidence="3">Uncharacterized protein</fullName>
    </submittedName>
</protein>
<keyword evidence="4" id="KW-1185">Reference proteome</keyword>
<dbReference type="RefSeq" id="XP_009160002.1">
    <property type="nucleotide sequence ID" value="XM_009161754.1"/>
</dbReference>
<feature type="transmembrane region" description="Helical" evidence="2">
    <location>
        <begin position="81"/>
        <end position="100"/>
    </location>
</feature>
<dbReference type="AlphaFoldDB" id="H6C745"/>
<feature type="transmembrane region" description="Helical" evidence="2">
    <location>
        <begin position="33"/>
        <end position="61"/>
    </location>
</feature>
<dbReference type="HOGENOM" id="CLU_129992_1_0_1"/>